<keyword evidence="2" id="KW-0285">Flavoprotein</keyword>
<keyword evidence="6" id="KW-1185">Reference proteome</keyword>
<reference evidence="5 6" key="1">
    <citation type="submission" date="2023-02" db="EMBL/GenBank/DDBJ databases">
        <title>Microbacterium betulae sp. nov., isolated from birch wood.</title>
        <authorList>
            <person name="Pasciak M."/>
            <person name="Pawlik K.J."/>
            <person name="Martynowski D."/>
            <person name="Laczmanski L."/>
            <person name="Ciekot J."/>
            <person name="Szponar B."/>
            <person name="Wojcik-Fatla A."/>
            <person name="Mackiewicz B."/>
            <person name="Farian E."/>
            <person name="Cholewa G."/>
            <person name="Cholewa A."/>
            <person name="Dutkiewicz J."/>
        </authorList>
    </citation>
    <scope>NUCLEOTIDE SEQUENCE [LARGE SCALE GENOMIC DNA]</scope>
    <source>
        <strain evidence="5 6">AB</strain>
    </source>
</reference>
<protein>
    <submittedName>
        <fullName evidence="5">FAD-dependent monooxygenase</fullName>
    </submittedName>
</protein>
<gene>
    <name evidence="5" type="ORF">N8K70_02080</name>
</gene>
<dbReference type="GO" id="GO:0016709">
    <property type="term" value="F:oxidoreductase activity, acting on paired donors, with incorporation or reduction of molecular oxygen, NAD(P)H as one donor, and incorporation of one atom of oxygen"/>
    <property type="evidence" value="ECO:0007669"/>
    <property type="project" value="UniProtKB-ARBA"/>
</dbReference>
<dbReference type="PRINTS" id="PR00420">
    <property type="entry name" value="RNGMNOXGNASE"/>
</dbReference>
<dbReference type="Gene3D" id="3.40.30.120">
    <property type="match status" value="1"/>
</dbReference>
<dbReference type="SUPFAM" id="SSF51905">
    <property type="entry name" value="FAD/NAD(P)-binding domain"/>
    <property type="match status" value="1"/>
</dbReference>
<evidence type="ECO:0000256" key="2">
    <source>
        <dbReference type="ARBA" id="ARBA00022630"/>
    </source>
</evidence>
<keyword evidence="5" id="KW-0503">Monooxygenase</keyword>
<comment type="cofactor">
    <cofactor evidence="1">
        <name>FAD</name>
        <dbReference type="ChEBI" id="CHEBI:57692"/>
    </cofactor>
</comment>
<dbReference type="RefSeq" id="WP_317139962.1">
    <property type="nucleotide sequence ID" value="NZ_CP118157.1"/>
</dbReference>
<dbReference type="GO" id="GO:0071949">
    <property type="term" value="F:FAD binding"/>
    <property type="evidence" value="ECO:0007669"/>
    <property type="project" value="InterPro"/>
</dbReference>
<evidence type="ECO:0000256" key="3">
    <source>
        <dbReference type="ARBA" id="ARBA00022827"/>
    </source>
</evidence>
<proteinExistence type="predicted"/>
<dbReference type="Proteomes" id="UP001305498">
    <property type="component" value="Chromosome"/>
</dbReference>
<sequence>MVIATPSHHEHASDVVRFPLETPPDSVDVLVVGAGPAGLAAALELRQFGLRVAVVDRAVDAPLIRAGAMGHTSRVAELFRRWGVLHDIRQSWTVPPEWHTGHELVTSLTGHRLRGSRPRSFAGVAIGSPSAEEAIRRPQTVLQAAFLRKLAQLGVPVSGGWAWEGFAESGDDAVSTVRHVGSGESRPIRSRYIVAADGSKSTVRRAAGIEREGAYATHRQIRFVVRVHGDYPPAIGPFPSATNIVANQHYSGFLAALNERDWRVYAGPYGVDALPGTAELEAIAKHAFGAELDLEVVAVHPFYPSKRIATGFRRRRVLLVGDAAHVRAPGGNLGEGLGDVANLGWKLAAVVKGIADDALLDSYDQERRPHNHRIGDHASARAAGSASNLAAARELGFPDDADATPAASRRRLQIAQILRRGAGPAPGVVFDERYDRSDAIWYEPDQHASEEPWSPHVYRDVSLPGHRAPDGVIDPFGTRLYDRITTRPLLLVSDPSAGSEVQGFIDAAAGRDLPLDVVYLFDDAARELYTEPLTLIRPDHHVAWHGLDDAPGAVLDTLLGTHRRRHAHAARAGAASSIEGDPQVAV</sequence>
<evidence type="ECO:0000259" key="4">
    <source>
        <dbReference type="Pfam" id="PF01494"/>
    </source>
</evidence>
<organism evidence="5 6">
    <name type="scientific">Microbacterium betulae</name>
    <dbReference type="NCBI Taxonomy" id="2981139"/>
    <lineage>
        <taxon>Bacteria</taxon>
        <taxon>Bacillati</taxon>
        <taxon>Actinomycetota</taxon>
        <taxon>Actinomycetes</taxon>
        <taxon>Micrococcales</taxon>
        <taxon>Microbacteriaceae</taxon>
        <taxon>Microbacterium</taxon>
    </lineage>
</organism>
<accession>A0AA97I7J0</accession>
<keyword evidence="3" id="KW-0274">FAD</keyword>
<evidence type="ECO:0000313" key="5">
    <source>
        <dbReference type="EMBL" id="WOF23490.1"/>
    </source>
</evidence>
<dbReference type="EMBL" id="CP118157">
    <property type="protein sequence ID" value="WOF23490.1"/>
    <property type="molecule type" value="Genomic_DNA"/>
</dbReference>
<dbReference type="InterPro" id="IPR050641">
    <property type="entry name" value="RIFMO-like"/>
</dbReference>
<dbReference type="Pfam" id="PF21274">
    <property type="entry name" value="Rng_hyd_C"/>
    <property type="match status" value="1"/>
</dbReference>
<feature type="domain" description="FAD-binding" evidence="4">
    <location>
        <begin position="27"/>
        <end position="374"/>
    </location>
</feature>
<dbReference type="Gene3D" id="3.30.9.10">
    <property type="entry name" value="D-Amino Acid Oxidase, subunit A, domain 2"/>
    <property type="match status" value="1"/>
</dbReference>
<dbReference type="InterPro" id="IPR002938">
    <property type="entry name" value="FAD-bd"/>
</dbReference>
<evidence type="ECO:0000256" key="1">
    <source>
        <dbReference type="ARBA" id="ARBA00001974"/>
    </source>
</evidence>
<dbReference type="AlphaFoldDB" id="A0AA97I7J0"/>
<dbReference type="PANTHER" id="PTHR43004">
    <property type="entry name" value="TRK SYSTEM POTASSIUM UPTAKE PROTEIN"/>
    <property type="match status" value="1"/>
</dbReference>
<dbReference type="KEGG" id="mbet:N8K70_02080"/>
<dbReference type="PANTHER" id="PTHR43004:SF19">
    <property type="entry name" value="BINDING MONOOXYGENASE, PUTATIVE (JCVI)-RELATED"/>
    <property type="match status" value="1"/>
</dbReference>
<evidence type="ECO:0000313" key="6">
    <source>
        <dbReference type="Proteomes" id="UP001305498"/>
    </source>
</evidence>
<keyword evidence="5" id="KW-0560">Oxidoreductase</keyword>
<dbReference type="Gene3D" id="3.50.50.60">
    <property type="entry name" value="FAD/NAD(P)-binding domain"/>
    <property type="match status" value="1"/>
</dbReference>
<dbReference type="Pfam" id="PF01494">
    <property type="entry name" value="FAD_binding_3"/>
    <property type="match status" value="1"/>
</dbReference>
<name>A0AA97I7J0_9MICO</name>
<dbReference type="InterPro" id="IPR036188">
    <property type="entry name" value="FAD/NAD-bd_sf"/>
</dbReference>